<protein>
    <submittedName>
        <fullName evidence="1">Uncharacterized protein</fullName>
    </submittedName>
</protein>
<dbReference type="RefSeq" id="WP_376864931.1">
    <property type="nucleotide sequence ID" value="NZ_JBHRYB010000003.1"/>
</dbReference>
<evidence type="ECO:0000313" key="1">
    <source>
        <dbReference type="EMBL" id="MFC3679275.1"/>
    </source>
</evidence>
<comment type="caution">
    <text evidence="1">The sequence shown here is derived from an EMBL/GenBank/DDBJ whole genome shotgun (WGS) entry which is preliminary data.</text>
</comment>
<organism evidence="1 2">
    <name type="scientific">Bacterioplanoides pacificum</name>
    <dbReference type="NCBI Taxonomy" id="1171596"/>
    <lineage>
        <taxon>Bacteria</taxon>
        <taxon>Pseudomonadati</taxon>
        <taxon>Pseudomonadota</taxon>
        <taxon>Gammaproteobacteria</taxon>
        <taxon>Oceanospirillales</taxon>
        <taxon>Oceanospirillaceae</taxon>
        <taxon>Bacterioplanoides</taxon>
    </lineage>
</organism>
<sequence length="209" mass="23626">MEAVKHLINNAIAEEQHSQQLHQALYSRLEQVSRLVQLPEHNANDRLYDFVVRYIEDVPTMLDNLQSAALEVGLLDYVQPVIRVAQEFFTSPPQEMARQGGLAALMSQAYLAMRLFEEVNETYIFKVGQPLIPLDMAMSNIIVHTLIGEPFANDLDALVEQAVGQLFTPAYQSDNFKAFMSRKEADNLVHIWRQVPCMSAEMGLASQFG</sequence>
<dbReference type="EMBL" id="JBHRYB010000003">
    <property type="protein sequence ID" value="MFC3679275.1"/>
    <property type="molecule type" value="Genomic_DNA"/>
</dbReference>
<dbReference type="Proteomes" id="UP001595722">
    <property type="component" value="Unassembled WGS sequence"/>
</dbReference>
<proteinExistence type="predicted"/>
<keyword evidence="2" id="KW-1185">Reference proteome</keyword>
<accession>A0ABV7VP00</accession>
<evidence type="ECO:0000313" key="2">
    <source>
        <dbReference type="Proteomes" id="UP001595722"/>
    </source>
</evidence>
<gene>
    <name evidence="1" type="ORF">ACFOMG_04010</name>
</gene>
<reference evidence="2" key="1">
    <citation type="journal article" date="2019" name="Int. J. Syst. Evol. Microbiol.">
        <title>The Global Catalogue of Microorganisms (GCM) 10K type strain sequencing project: providing services to taxonomists for standard genome sequencing and annotation.</title>
        <authorList>
            <consortium name="The Broad Institute Genomics Platform"/>
            <consortium name="The Broad Institute Genome Sequencing Center for Infectious Disease"/>
            <person name="Wu L."/>
            <person name="Ma J."/>
        </authorList>
    </citation>
    <scope>NUCLEOTIDE SEQUENCE [LARGE SCALE GENOMIC DNA]</scope>
    <source>
        <strain evidence="2">KCTC 42424</strain>
    </source>
</reference>
<name>A0ABV7VP00_9GAMM</name>